<feature type="compositionally biased region" description="Polar residues" evidence="1">
    <location>
        <begin position="833"/>
        <end position="844"/>
    </location>
</feature>
<protein>
    <submittedName>
        <fullName evidence="2">CBR-SCD-1 protein</fullName>
    </submittedName>
</protein>
<feature type="compositionally biased region" description="Low complexity" evidence="1">
    <location>
        <begin position="583"/>
        <end position="603"/>
    </location>
</feature>
<feature type="compositionally biased region" description="Polar residues" evidence="1">
    <location>
        <begin position="1172"/>
        <end position="1191"/>
    </location>
</feature>
<feature type="compositionally biased region" description="Polar residues" evidence="1">
    <location>
        <begin position="893"/>
        <end position="902"/>
    </location>
</feature>
<evidence type="ECO:0000313" key="2">
    <source>
        <dbReference type="EMBL" id="KAI1723642.1"/>
    </source>
</evidence>
<feature type="region of interest" description="Disordered" evidence="1">
    <location>
        <begin position="581"/>
        <end position="618"/>
    </location>
</feature>
<feature type="region of interest" description="Disordered" evidence="1">
    <location>
        <begin position="833"/>
        <end position="872"/>
    </location>
</feature>
<name>A0AAD4NB06_9BILA</name>
<keyword evidence="3" id="KW-1185">Reference proteome</keyword>
<feature type="compositionally biased region" description="Low complexity" evidence="1">
    <location>
        <begin position="849"/>
        <end position="868"/>
    </location>
</feature>
<feature type="compositionally biased region" description="Low complexity" evidence="1">
    <location>
        <begin position="1213"/>
        <end position="1239"/>
    </location>
</feature>
<feature type="region of interest" description="Disordered" evidence="1">
    <location>
        <begin position="147"/>
        <end position="172"/>
    </location>
</feature>
<feature type="compositionally biased region" description="Polar residues" evidence="1">
    <location>
        <begin position="354"/>
        <end position="365"/>
    </location>
</feature>
<feature type="region of interest" description="Disordered" evidence="1">
    <location>
        <begin position="690"/>
        <end position="726"/>
    </location>
</feature>
<proteinExistence type="predicted"/>
<accession>A0AAD4NB06</accession>
<feature type="compositionally biased region" description="Polar residues" evidence="1">
    <location>
        <begin position="777"/>
        <end position="796"/>
    </location>
</feature>
<feature type="region of interest" description="Disordered" evidence="1">
    <location>
        <begin position="345"/>
        <end position="380"/>
    </location>
</feature>
<organism evidence="2 3">
    <name type="scientific">Ditylenchus destructor</name>
    <dbReference type="NCBI Taxonomy" id="166010"/>
    <lineage>
        <taxon>Eukaryota</taxon>
        <taxon>Metazoa</taxon>
        <taxon>Ecdysozoa</taxon>
        <taxon>Nematoda</taxon>
        <taxon>Chromadorea</taxon>
        <taxon>Rhabditida</taxon>
        <taxon>Tylenchina</taxon>
        <taxon>Tylenchomorpha</taxon>
        <taxon>Sphaerularioidea</taxon>
        <taxon>Anguinidae</taxon>
        <taxon>Anguininae</taxon>
        <taxon>Ditylenchus</taxon>
    </lineage>
</organism>
<gene>
    <name evidence="2" type="ORF">DdX_03811</name>
</gene>
<comment type="caution">
    <text evidence="2">The sequence shown here is derived from an EMBL/GenBank/DDBJ whole genome shotgun (WGS) entry which is preliminary data.</text>
</comment>
<feature type="region of interest" description="Disordered" evidence="1">
    <location>
        <begin position="1157"/>
        <end position="1197"/>
    </location>
</feature>
<evidence type="ECO:0000256" key="1">
    <source>
        <dbReference type="SAM" id="MobiDB-lite"/>
    </source>
</evidence>
<feature type="region of interest" description="Disordered" evidence="1">
    <location>
        <begin position="1094"/>
        <end position="1117"/>
    </location>
</feature>
<sequence>MNFAGDSKSVRLLRLSRPQGTLFTIDIDYNKVTLCTLTVYVTPSVKARLALYASEAEPWSEYTQFSFPAQSQQSQQLGNAAPAQQATNPSFDAIIQNALQAGVPPQQLLQFLQSNMQVGHNALNFHGLTAFQQQLVQQHQAAAQAAQQHQVTSATPQPHQTAQQQLAAHTLAQQHQHHLAGVQAATQTSNAQHQQLQQQLAAVAAAVHASGAGTTVPSLAWPIFQPTVSIPYFDMATYQKVNLDVQPSAMANGMDLPLSDINTLRFFFNFGVQHARAILLRQHIQSQSGQTQSQQQMALLQAAQMAAQQQAQHQPQHQQHAGQQHDAQLLATLQQQNLLKAQNEYLPNAGGSSGTSTHAINNPQKSAAGPTGTTNGANNATDRANAAAAAVVAAAFNRDLTTSMSMNLQNSLVHQMAAKMGTATHTAQAAHYGTPAAGLAGFKPLLGGAGGGDHLEALWLQNALLGGGGVAGGGGLAAQLRAHPALHQMASQHLQGAFAGANNQQTATAVQQLLLQQQQLAAVAQQQQQHHAGQTAIHEAASELVRPQAINPLSSSVSMHLTGAASAAGSLNTSAGGATPVMSSAQYNSSTQQQQSNENVSVSPKPPIPVDPAPRKASMFSPSLHAQLGEIKQLGLNALRSPEPMTESLQKSLAAVAAAMNVPLSVPLPAASGGNGAITTAAMQAARSPLVAAPSPHQRPSPAQSRGHERLSQASQHTQPAISIAGGGMPSLAAQLSAAMVAGSFMTSQSNSTAPNSSVASTLSSAFPLASGGASAATRSLTSGTSGIPGNGTTAENSAQEFTTAGIDAAANLLAATEMHYTETFKRAQNNFQQQNIGTQNKKNPSPRPTTSTPQSVPGPVAASSAADAQRHRKSGVYMLSMDAKDEEKKKPPTSTAEPSKPVSTTVMMNYVNNVLTTAKAQLQSQGMGLYFDESGRPVDFSSRPIDPIFRKAREHLDNQRDLTRITGTEISGTTGPISNASSDSSIHENQASTMGGDLGFLSRTSGCLIGISQKNLPGSGSVSSVTTAIESHDGQSQPQTVPSPISAKATVKSVIGSQMRPFKRRIGQDNSGSIPIGIGDAAGMVKAIGSGFEDSEESLDVEELSPPATSTNTSKAQSILDANTAISNAVLGNMPIGSSTSSALLAAALQHHQHLQQQALGHQGVSRLDDASQQNAMKPSNSTSENSENIGKNDDDTLEVVDSGTIARTECNDSSQNNDTQSSANTNADSSSAIASNNPKNHDDDDADSVDGKRLRIASFSSADGEGIE</sequence>
<feature type="region of interest" description="Disordered" evidence="1">
    <location>
        <begin position="1209"/>
        <end position="1270"/>
    </location>
</feature>
<feature type="compositionally biased region" description="Low complexity" evidence="1">
    <location>
        <begin position="367"/>
        <end position="380"/>
    </location>
</feature>
<feature type="compositionally biased region" description="Acidic residues" evidence="1">
    <location>
        <begin position="1094"/>
        <end position="1104"/>
    </location>
</feature>
<feature type="compositionally biased region" description="Polar residues" evidence="1">
    <location>
        <begin position="712"/>
        <end position="721"/>
    </location>
</feature>
<feature type="compositionally biased region" description="Polar residues" evidence="1">
    <location>
        <begin position="1108"/>
        <end position="1117"/>
    </location>
</feature>
<dbReference type="EMBL" id="JAKKPZ010000003">
    <property type="protein sequence ID" value="KAI1723642.1"/>
    <property type="molecule type" value="Genomic_DNA"/>
</dbReference>
<reference evidence="2" key="1">
    <citation type="submission" date="2022-01" db="EMBL/GenBank/DDBJ databases">
        <title>Genome Sequence Resource for Two Populations of Ditylenchus destructor, the Migratory Endoparasitic Phytonematode.</title>
        <authorList>
            <person name="Zhang H."/>
            <person name="Lin R."/>
            <person name="Xie B."/>
        </authorList>
    </citation>
    <scope>NUCLEOTIDE SEQUENCE</scope>
    <source>
        <strain evidence="2">BazhouSP</strain>
    </source>
</reference>
<dbReference type="AlphaFoldDB" id="A0AAD4NB06"/>
<evidence type="ECO:0000313" key="3">
    <source>
        <dbReference type="Proteomes" id="UP001201812"/>
    </source>
</evidence>
<dbReference type="Proteomes" id="UP001201812">
    <property type="component" value="Unassembled WGS sequence"/>
</dbReference>
<feature type="region of interest" description="Disordered" evidence="1">
    <location>
        <begin position="969"/>
        <end position="991"/>
    </location>
</feature>
<feature type="region of interest" description="Disordered" evidence="1">
    <location>
        <begin position="776"/>
        <end position="796"/>
    </location>
</feature>
<feature type="region of interest" description="Disordered" evidence="1">
    <location>
        <begin position="883"/>
        <end position="902"/>
    </location>
</feature>